<dbReference type="PATRIC" id="fig|797114.5.peg.576"/>
<gene>
    <name evidence="3" type="ORF">C475_02864</name>
</gene>
<dbReference type="PANTHER" id="PTHR35864:SF1">
    <property type="entry name" value="ZINC METALLOPROTEASE YWHC-RELATED"/>
    <property type="match status" value="1"/>
</dbReference>
<keyword evidence="2" id="KW-0812">Transmembrane</keyword>
<evidence type="ECO:0000313" key="4">
    <source>
        <dbReference type="Proteomes" id="UP000011626"/>
    </source>
</evidence>
<evidence type="ECO:0000313" key="3">
    <source>
        <dbReference type="EMBL" id="ELZ29123.1"/>
    </source>
</evidence>
<feature type="transmembrane region" description="Helical" evidence="2">
    <location>
        <begin position="117"/>
        <end position="138"/>
    </location>
</feature>
<organism evidence="3 4">
    <name type="scientific">Halosimplex carlsbadense 2-9-1</name>
    <dbReference type="NCBI Taxonomy" id="797114"/>
    <lineage>
        <taxon>Archaea</taxon>
        <taxon>Methanobacteriati</taxon>
        <taxon>Methanobacteriota</taxon>
        <taxon>Stenosarchaea group</taxon>
        <taxon>Halobacteria</taxon>
        <taxon>Halobacteriales</taxon>
        <taxon>Haloarculaceae</taxon>
        <taxon>Halosimplex</taxon>
    </lineage>
</organism>
<feature type="region of interest" description="Disordered" evidence="1">
    <location>
        <begin position="1"/>
        <end position="30"/>
    </location>
</feature>
<proteinExistence type="predicted"/>
<dbReference type="PANTHER" id="PTHR35864">
    <property type="entry name" value="ZINC METALLOPROTEASE MJ0611-RELATED"/>
    <property type="match status" value="1"/>
</dbReference>
<evidence type="ECO:0000256" key="1">
    <source>
        <dbReference type="SAM" id="MobiDB-lite"/>
    </source>
</evidence>
<feature type="transmembrane region" description="Helical" evidence="2">
    <location>
        <begin position="214"/>
        <end position="233"/>
    </location>
</feature>
<feature type="transmembrane region" description="Helical" evidence="2">
    <location>
        <begin position="150"/>
        <end position="172"/>
    </location>
</feature>
<keyword evidence="2" id="KW-0472">Membrane</keyword>
<dbReference type="EMBL" id="AOIU01000008">
    <property type="protein sequence ID" value="ELZ29123.1"/>
    <property type="molecule type" value="Genomic_DNA"/>
</dbReference>
<name>M0D2R3_9EURY</name>
<keyword evidence="4" id="KW-1185">Reference proteome</keyword>
<dbReference type="InterPro" id="IPR052348">
    <property type="entry name" value="Metallopeptidase_M50B"/>
</dbReference>
<sequence>MSGPAGGGRPGQGGRGGPGGRRRPGSGRGWHGISFSRRELRDLGIAWLALGVAFMLFIDRSLVDAVARGTVASSTIAIALGVSLASVGVAFLLHELAHKVVAVRFGQVAAFQADYGMLFLAVMSALAGFLFAAPGAVVHRGRITARENGLIALAGPVTNVGLAAVFLPLFLFGPGLLGLVGQRGLSINLLLAGFNMIPYGPLDGRKVLGWSKPVYVAAAVPMVLLALYALVGLGL</sequence>
<dbReference type="Proteomes" id="UP000011626">
    <property type="component" value="Unassembled WGS sequence"/>
</dbReference>
<evidence type="ECO:0000256" key="2">
    <source>
        <dbReference type="SAM" id="Phobius"/>
    </source>
</evidence>
<keyword evidence="2" id="KW-1133">Transmembrane helix</keyword>
<accession>M0D2R3</accession>
<feature type="transmembrane region" description="Helical" evidence="2">
    <location>
        <begin position="75"/>
        <end position="97"/>
    </location>
</feature>
<feature type="transmembrane region" description="Helical" evidence="2">
    <location>
        <begin position="44"/>
        <end position="63"/>
    </location>
</feature>
<protein>
    <submittedName>
        <fullName evidence="3">Peptidase M50</fullName>
    </submittedName>
</protein>
<feature type="compositionally biased region" description="Gly residues" evidence="1">
    <location>
        <begin position="1"/>
        <end position="19"/>
    </location>
</feature>
<dbReference type="eggNOG" id="arCOG00614">
    <property type="taxonomic scope" value="Archaea"/>
</dbReference>
<dbReference type="STRING" id="797114.C475_02864"/>
<comment type="caution">
    <text evidence="3">The sequence shown here is derived from an EMBL/GenBank/DDBJ whole genome shotgun (WGS) entry which is preliminary data.</text>
</comment>
<dbReference type="AlphaFoldDB" id="M0D2R3"/>
<reference evidence="3 4" key="1">
    <citation type="journal article" date="2014" name="PLoS Genet.">
        <title>Phylogenetically driven sequencing of extremely halophilic archaea reveals strategies for static and dynamic osmo-response.</title>
        <authorList>
            <person name="Becker E.A."/>
            <person name="Seitzer P.M."/>
            <person name="Tritt A."/>
            <person name="Larsen D."/>
            <person name="Krusor M."/>
            <person name="Yao A.I."/>
            <person name="Wu D."/>
            <person name="Madern D."/>
            <person name="Eisen J.A."/>
            <person name="Darling A.E."/>
            <person name="Facciotti M.T."/>
        </authorList>
    </citation>
    <scope>NUCLEOTIDE SEQUENCE [LARGE SCALE GENOMIC DNA]</scope>
    <source>
        <strain evidence="3 4">2-9-1</strain>
    </source>
</reference>